<keyword evidence="2" id="KW-1185">Reference proteome</keyword>
<dbReference type="AlphaFoldDB" id="F2JI14"/>
<dbReference type="eggNOG" id="ENOG502ZB1N">
    <property type="taxonomic scope" value="Bacteria"/>
</dbReference>
<dbReference type="RefSeq" id="WP_013655259.1">
    <property type="nucleotide sequence ID" value="NC_015275.1"/>
</dbReference>
<dbReference type="STRING" id="642492.Clole_0205"/>
<reference evidence="1 2" key="1">
    <citation type="journal article" date="2011" name="J. Bacteriol.">
        <title>Complete genome sequence of the cellulose-degrading bacterium Cellulosilyticum lentocellum.</title>
        <authorList>
            <consortium name="US DOE Joint Genome Institute"/>
            <person name="Miller D.A."/>
            <person name="Suen G."/>
            <person name="Bruce D."/>
            <person name="Copeland A."/>
            <person name="Cheng J.F."/>
            <person name="Detter C."/>
            <person name="Goodwin L.A."/>
            <person name="Han C.S."/>
            <person name="Hauser L.J."/>
            <person name="Land M.L."/>
            <person name="Lapidus A."/>
            <person name="Lucas S."/>
            <person name="Meincke L."/>
            <person name="Pitluck S."/>
            <person name="Tapia R."/>
            <person name="Teshima H."/>
            <person name="Woyke T."/>
            <person name="Fox B.G."/>
            <person name="Angert E.R."/>
            <person name="Currie C.R."/>
        </authorList>
    </citation>
    <scope>NUCLEOTIDE SEQUENCE [LARGE SCALE GENOMIC DNA]</scope>
    <source>
        <strain evidence="2">ATCC 49066 / DSM 5427 / NCIMB 11756 / RHM5</strain>
    </source>
</reference>
<dbReference type="EMBL" id="CP002582">
    <property type="protein sequence ID" value="ADZ81958.1"/>
    <property type="molecule type" value="Genomic_DNA"/>
</dbReference>
<name>F2JI14_CELLD</name>
<evidence type="ECO:0000313" key="1">
    <source>
        <dbReference type="EMBL" id="ADZ81958.1"/>
    </source>
</evidence>
<proteinExistence type="predicted"/>
<accession>F2JI14</accession>
<gene>
    <name evidence="1" type="ordered locus">Clole_0205</name>
</gene>
<protein>
    <submittedName>
        <fullName evidence="1">Uncharacterized protein</fullName>
    </submittedName>
</protein>
<dbReference type="KEGG" id="cle:Clole_0205"/>
<dbReference type="Proteomes" id="UP000008467">
    <property type="component" value="Chromosome"/>
</dbReference>
<sequence>MNKYEKLRAKKNQALEGAKQDISNMQTVASESYRVAKVAANAQNIINDIDKKFASVTKLDSVDVKFLFFATALQCIRQYWLTNDSLRVGDQEASKFVKKYVPISLAGPVPYDAFKKEGFIGNTGISGANHRYTTLGHDPLLGWIFGTANILTDTVTKNNFLLESYNTVLVGNEYKICEATNIGHIFLESVDRVQKDYKDLILAVMKHAVHLASDAFTTMGLPIPIINSLSPDLSSKLLKNGIDVYSVTRGIAVSSFINMLIAAIHGLFYNPAQYSSREIYEVKTRKILSYSNSIASASNVIYVAISASLGNESALKQLDVGGILVTIYRLITDTKFINQVKEEFLEKEFHTIVMGTDYDF</sequence>
<dbReference type="HOGENOM" id="CLU_046537_0_0_9"/>
<organism evidence="1 2">
    <name type="scientific">Cellulosilyticum lentocellum (strain ATCC 49066 / DSM 5427 / NCIMB 11756 / RHM5)</name>
    <name type="common">Clostridium lentocellum</name>
    <dbReference type="NCBI Taxonomy" id="642492"/>
    <lineage>
        <taxon>Bacteria</taxon>
        <taxon>Bacillati</taxon>
        <taxon>Bacillota</taxon>
        <taxon>Clostridia</taxon>
        <taxon>Lachnospirales</taxon>
        <taxon>Cellulosilyticaceae</taxon>
        <taxon>Cellulosilyticum</taxon>
    </lineage>
</organism>
<evidence type="ECO:0000313" key="2">
    <source>
        <dbReference type="Proteomes" id="UP000008467"/>
    </source>
</evidence>